<evidence type="ECO:0000256" key="1">
    <source>
        <dbReference type="SAM" id="MobiDB-lite"/>
    </source>
</evidence>
<proteinExistence type="predicted"/>
<feature type="region of interest" description="Disordered" evidence="1">
    <location>
        <begin position="46"/>
        <end position="100"/>
    </location>
</feature>
<gene>
    <name evidence="2" type="ORF">SK128_000829</name>
</gene>
<organism evidence="2 3">
    <name type="scientific">Halocaridina rubra</name>
    <name type="common">Hawaiian red shrimp</name>
    <dbReference type="NCBI Taxonomy" id="373956"/>
    <lineage>
        <taxon>Eukaryota</taxon>
        <taxon>Metazoa</taxon>
        <taxon>Ecdysozoa</taxon>
        <taxon>Arthropoda</taxon>
        <taxon>Crustacea</taxon>
        <taxon>Multicrustacea</taxon>
        <taxon>Malacostraca</taxon>
        <taxon>Eumalacostraca</taxon>
        <taxon>Eucarida</taxon>
        <taxon>Decapoda</taxon>
        <taxon>Pleocyemata</taxon>
        <taxon>Caridea</taxon>
        <taxon>Atyoidea</taxon>
        <taxon>Atyidae</taxon>
        <taxon>Halocaridina</taxon>
    </lineage>
</organism>
<evidence type="ECO:0000313" key="3">
    <source>
        <dbReference type="Proteomes" id="UP001381693"/>
    </source>
</evidence>
<comment type="caution">
    <text evidence="2">The sequence shown here is derived from an EMBL/GenBank/DDBJ whole genome shotgun (WGS) entry which is preliminary data.</text>
</comment>
<name>A0AAN9AAA6_HALRR</name>
<sequence>MVVQDAYQRYGYNFGDVRRRQRRASEGDGAPQEAEADVQLHYSRVRNRSGGNHVVRVSGSRSRHNSGQAQWQRTDSGNYRKPKMQQYKQTSSAAKNIQEKSDNIATNKVVTVKTSTTVNKTAAAQLHNKSAEKKNHVQTKDKSDIQNKKDTSSKPASLSKKVNSFTKSESIAKGTSDTPKRSSASPVKSIPKTAPVPVPQSPTASSR</sequence>
<protein>
    <submittedName>
        <fullName evidence="2">Uncharacterized protein</fullName>
    </submittedName>
</protein>
<feature type="compositionally biased region" description="Polar residues" evidence="1">
    <location>
        <begin position="65"/>
        <end position="77"/>
    </location>
</feature>
<keyword evidence="3" id="KW-1185">Reference proteome</keyword>
<evidence type="ECO:0000313" key="2">
    <source>
        <dbReference type="EMBL" id="KAK7080498.1"/>
    </source>
</evidence>
<dbReference type="AlphaFoldDB" id="A0AAN9AAA6"/>
<reference evidence="2 3" key="1">
    <citation type="submission" date="2023-11" db="EMBL/GenBank/DDBJ databases">
        <title>Halocaridina rubra genome assembly.</title>
        <authorList>
            <person name="Smith C."/>
        </authorList>
    </citation>
    <scope>NUCLEOTIDE SEQUENCE [LARGE SCALE GENOMIC DNA]</scope>
    <source>
        <strain evidence="2">EP-1</strain>
        <tissue evidence="2">Whole</tissue>
    </source>
</reference>
<feature type="compositionally biased region" description="Basic and acidic residues" evidence="1">
    <location>
        <begin position="129"/>
        <end position="152"/>
    </location>
</feature>
<dbReference type="Proteomes" id="UP001381693">
    <property type="component" value="Unassembled WGS sequence"/>
</dbReference>
<feature type="compositionally biased region" description="Polar residues" evidence="1">
    <location>
        <begin position="86"/>
        <end position="95"/>
    </location>
</feature>
<accession>A0AAN9AAA6</accession>
<feature type="region of interest" description="Disordered" evidence="1">
    <location>
        <begin position="124"/>
        <end position="207"/>
    </location>
</feature>
<dbReference type="EMBL" id="JAXCGZ010005897">
    <property type="protein sequence ID" value="KAK7080498.1"/>
    <property type="molecule type" value="Genomic_DNA"/>
</dbReference>
<feature type="compositionally biased region" description="Polar residues" evidence="1">
    <location>
        <begin position="153"/>
        <end position="186"/>
    </location>
</feature>